<name>A0A7I8LJ82_SPIIN</name>
<protein>
    <submittedName>
        <fullName evidence="2">Uncharacterized protein</fullName>
    </submittedName>
</protein>
<feature type="compositionally biased region" description="Low complexity" evidence="1">
    <location>
        <begin position="236"/>
        <end position="252"/>
    </location>
</feature>
<proteinExistence type="predicted"/>
<keyword evidence="3" id="KW-1185">Reference proteome</keyword>
<dbReference type="AlphaFoldDB" id="A0A7I8LJ82"/>
<evidence type="ECO:0000313" key="2">
    <source>
        <dbReference type="EMBL" id="CAA7410101.1"/>
    </source>
</evidence>
<gene>
    <name evidence="2" type="ORF">SI8410_17020779</name>
</gene>
<accession>A0A7I8LJ82</accession>
<dbReference type="EMBL" id="LR746280">
    <property type="protein sequence ID" value="CAA7410101.1"/>
    <property type="molecule type" value="Genomic_DNA"/>
</dbReference>
<dbReference type="Proteomes" id="UP000663760">
    <property type="component" value="Chromosome 17"/>
</dbReference>
<evidence type="ECO:0000313" key="3">
    <source>
        <dbReference type="Proteomes" id="UP000663760"/>
    </source>
</evidence>
<reference evidence="2" key="1">
    <citation type="submission" date="2020-02" db="EMBL/GenBank/DDBJ databases">
        <authorList>
            <person name="Scholz U."/>
            <person name="Mascher M."/>
            <person name="Fiebig A."/>
        </authorList>
    </citation>
    <scope>NUCLEOTIDE SEQUENCE</scope>
</reference>
<organism evidence="2 3">
    <name type="scientific">Spirodela intermedia</name>
    <name type="common">Intermediate duckweed</name>
    <dbReference type="NCBI Taxonomy" id="51605"/>
    <lineage>
        <taxon>Eukaryota</taxon>
        <taxon>Viridiplantae</taxon>
        <taxon>Streptophyta</taxon>
        <taxon>Embryophyta</taxon>
        <taxon>Tracheophyta</taxon>
        <taxon>Spermatophyta</taxon>
        <taxon>Magnoliopsida</taxon>
        <taxon>Liliopsida</taxon>
        <taxon>Araceae</taxon>
        <taxon>Lemnoideae</taxon>
        <taxon>Spirodela</taxon>
    </lineage>
</organism>
<sequence length="352" mass="36558">MRAFLQSIMPAPVSSRSCLTKAADIATAGGLHPKKKKKKKKPYLVFLLHLDLPLPVDHLLGDVLGVQVLHLWAGGDLHGDVVDQLFEYAAPRDEVRGDPSLCRGSARLLVGAREALLPQELLGLGEVAAGLCQSLLAVHHPCSADEDSSATCSSGLSSASVTAAATELVSFTSSAAAPSEDPSSWRTESSGSSSATALFSVMGSLASSETGLSTLVSSSEGVSREDPVSDDELETSFSDETGSTSASSSDFSSVEVEAAGTTDSAGVSVTASSTFSRVSDTATGSGDFFSFSLSSRNNAMSLFLRNANSKGLLAAYTTPLLSILFNSARSSSFFIVKVTCPLVIRRTRTLTS</sequence>
<evidence type="ECO:0000256" key="1">
    <source>
        <dbReference type="SAM" id="MobiDB-lite"/>
    </source>
</evidence>
<feature type="region of interest" description="Disordered" evidence="1">
    <location>
        <begin position="216"/>
        <end position="252"/>
    </location>
</feature>